<feature type="domain" description="Glycoside hydrolase family 2 immunoglobulin-like beta-sandwich" evidence="2">
    <location>
        <begin position="2"/>
        <end position="37"/>
    </location>
</feature>
<dbReference type="InterPro" id="IPR051913">
    <property type="entry name" value="GH2_Domain-Containing"/>
</dbReference>
<dbReference type="EMBL" id="JAVDWQ010000006">
    <property type="protein sequence ID" value="MDR7210283.1"/>
    <property type="molecule type" value="Genomic_DNA"/>
</dbReference>
<dbReference type="SUPFAM" id="SSF49303">
    <property type="entry name" value="beta-Galactosidase/glucuronidase domain"/>
    <property type="match status" value="1"/>
</dbReference>
<proteinExistence type="inferred from homology"/>
<evidence type="ECO:0000313" key="3">
    <source>
        <dbReference type="EMBL" id="MDR7210283.1"/>
    </source>
</evidence>
<dbReference type="InterPro" id="IPR036156">
    <property type="entry name" value="Beta-gal/glucu_dom_sf"/>
</dbReference>
<comment type="similarity">
    <text evidence="1">Belongs to the glycosyl hydrolase 2 family.</text>
</comment>
<organism evidence="3 4">
    <name type="scientific">Flavobacterium piscis</name>
    <dbReference type="NCBI Taxonomy" id="1114874"/>
    <lineage>
        <taxon>Bacteria</taxon>
        <taxon>Pseudomonadati</taxon>
        <taxon>Bacteroidota</taxon>
        <taxon>Flavobacteriia</taxon>
        <taxon>Flavobacteriales</taxon>
        <taxon>Flavobacteriaceae</taxon>
        <taxon>Flavobacterium</taxon>
    </lineage>
</organism>
<dbReference type="PANTHER" id="PTHR42732">
    <property type="entry name" value="BETA-GALACTOSIDASE"/>
    <property type="match status" value="1"/>
</dbReference>
<dbReference type="Pfam" id="PF00703">
    <property type="entry name" value="Glyco_hydro_2"/>
    <property type="match status" value="1"/>
</dbReference>
<dbReference type="Proteomes" id="UP001269081">
    <property type="component" value="Unassembled WGS sequence"/>
</dbReference>
<dbReference type="InterPro" id="IPR006102">
    <property type="entry name" value="Ig-like_GH2"/>
</dbReference>
<name>A0ABU1Y801_9FLAO</name>
<reference evidence="3 4" key="1">
    <citation type="submission" date="2023-07" db="EMBL/GenBank/DDBJ databases">
        <title>Sorghum-associated microbial communities from plants grown in Nebraska, USA.</title>
        <authorList>
            <person name="Schachtman D."/>
        </authorList>
    </citation>
    <scope>NUCLEOTIDE SEQUENCE [LARGE SCALE GENOMIC DNA]</scope>
    <source>
        <strain evidence="3 4">4129</strain>
    </source>
</reference>
<evidence type="ECO:0000256" key="1">
    <source>
        <dbReference type="ARBA" id="ARBA00007401"/>
    </source>
</evidence>
<sequence>MSNPRLWTLETPFLYQTQIQILKGKKMVDETKTDFGICSIKFTDENGFQLNGKTVAVTLV</sequence>
<dbReference type="PANTHER" id="PTHR42732:SF1">
    <property type="entry name" value="BETA-MANNOSIDASE"/>
    <property type="match status" value="1"/>
</dbReference>
<protein>
    <submittedName>
        <fullName evidence="3">Beta-galactosidase/beta-glucuronidase</fullName>
    </submittedName>
</protein>
<dbReference type="Gene3D" id="2.60.40.10">
    <property type="entry name" value="Immunoglobulins"/>
    <property type="match status" value="1"/>
</dbReference>
<keyword evidence="4" id="KW-1185">Reference proteome</keyword>
<gene>
    <name evidence="3" type="ORF">J2W48_002223</name>
</gene>
<evidence type="ECO:0000259" key="2">
    <source>
        <dbReference type="Pfam" id="PF00703"/>
    </source>
</evidence>
<accession>A0ABU1Y801</accession>
<evidence type="ECO:0000313" key="4">
    <source>
        <dbReference type="Proteomes" id="UP001269081"/>
    </source>
</evidence>
<comment type="caution">
    <text evidence="3">The sequence shown here is derived from an EMBL/GenBank/DDBJ whole genome shotgun (WGS) entry which is preliminary data.</text>
</comment>
<dbReference type="InterPro" id="IPR013783">
    <property type="entry name" value="Ig-like_fold"/>
</dbReference>